<dbReference type="Gene3D" id="3.40.50.300">
    <property type="entry name" value="P-loop containing nucleotide triphosphate hydrolases"/>
    <property type="match status" value="1"/>
</dbReference>
<dbReference type="PANTHER" id="PTHR22796:SF6">
    <property type="entry name" value="INTERFERON-INDUCED VERY LARGE GTPASE 1-RELATED"/>
    <property type="match status" value="1"/>
</dbReference>
<keyword evidence="5" id="KW-0547">Nucleotide-binding</keyword>
<organism evidence="9 10">
    <name type="scientific">Hirundo rustica rustica</name>
    <dbReference type="NCBI Taxonomy" id="333673"/>
    <lineage>
        <taxon>Eukaryota</taxon>
        <taxon>Metazoa</taxon>
        <taxon>Chordata</taxon>
        <taxon>Craniata</taxon>
        <taxon>Vertebrata</taxon>
        <taxon>Euteleostomi</taxon>
        <taxon>Archelosauria</taxon>
        <taxon>Archosauria</taxon>
        <taxon>Dinosauria</taxon>
        <taxon>Saurischia</taxon>
        <taxon>Theropoda</taxon>
        <taxon>Coelurosauria</taxon>
        <taxon>Aves</taxon>
        <taxon>Neognathae</taxon>
        <taxon>Neoaves</taxon>
        <taxon>Telluraves</taxon>
        <taxon>Australaves</taxon>
        <taxon>Passeriformes</taxon>
        <taxon>Sylvioidea</taxon>
        <taxon>Hirundinidae</taxon>
        <taxon>Hirundo</taxon>
    </lineage>
</organism>
<evidence type="ECO:0000256" key="7">
    <source>
        <dbReference type="ARBA" id="ARBA00023242"/>
    </source>
</evidence>
<keyword evidence="10" id="KW-1185">Reference proteome</keyword>
<dbReference type="GO" id="GO:0005525">
    <property type="term" value="F:GTP binding"/>
    <property type="evidence" value="ECO:0007669"/>
    <property type="project" value="UniProtKB-KW"/>
</dbReference>
<dbReference type="InterPro" id="IPR058641">
    <property type="entry name" value="GVIN1_dom"/>
</dbReference>
<dbReference type="InterPro" id="IPR057365">
    <property type="entry name" value="URGCP"/>
</dbReference>
<dbReference type="InterPro" id="IPR027417">
    <property type="entry name" value="P-loop_NTPase"/>
</dbReference>
<comment type="similarity">
    <text evidence="3">Belongs to the TRAFAC class dynamin-like GTPase superfamily. Very large inducible GTPase (VLIG) family.</text>
</comment>
<evidence type="ECO:0000256" key="4">
    <source>
        <dbReference type="ARBA" id="ARBA00022490"/>
    </source>
</evidence>
<keyword evidence="4" id="KW-0963">Cytoplasm</keyword>
<keyword evidence="7" id="KW-0539">Nucleus</keyword>
<proteinExistence type="inferred from homology"/>
<dbReference type="PANTHER" id="PTHR22796">
    <property type="entry name" value="URG4-RELATED"/>
    <property type="match status" value="1"/>
</dbReference>
<dbReference type="GO" id="GO:0005634">
    <property type="term" value="C:nucleus"/>
    <property type="evidence" value="ECO:0007669"/>
    <property type="project" value="UniProtKB-SubCell"/>
</dbReference>
<evidence type="ECO:0000313" key="9">
    <source>
        <dbReference type="EMBL" id="RMB94652.1"/>
    </source>
</evidence>
<evidence type="ECO:0000256" key="1">
    <source>
        <dbReference type="ARBA" id="ARBA00004123"/>
    </source>
</evidence>
<evidence type="ECO:0000256" key="2">
    <source>
        <dbReference type="ARBA" id="ARBA00004496"/>
    </source>
</evidence>
<evidence type="ECO:0000313" key="10">
    <source>
        <dbReference type="Proteomes" id="UP000269221"/>
    </source>
</evidence>
<comment type="caution">
    <text evidence="9">The sequence shown here is derived from an EMBL/GenBank/DDBJ whole genome shotgun (WGS) entry which is preliminary data.</text>
</comment>
<reference evidence="9 10" key="1">
    <citation type="submission" date="2018-07" db="EMBL/GenBank/DDBJ databases">
        <title>A high quality draft genome assembly of the barn swallow (H. rustica rustica).</title>
        <authorList>
            <person name="Formenti G."/>
            <person name="Chiara M."/>
            <person name="Poveda L."/>
            <person name="Francoijs K.-J."/>
            <person name="Bonisoli-Alquati A."/>
            <person name="Canova L."/>
            <person name="Gianfranceschi L."/>
            <person name="Horner D.S."/>
            <person name="Saino N."/>
        </authorList>
    </citation>
    <scope>NUCLEOTIDE SEQUENCE [LARGE SCALE GENOMIC DNA]</scope>
    <source>
        <strain evidence="9">Chelidonia</strain>
        <tissue evidence="9">Blood</tissue>
    </source>
</reference>
<accession>A0A3M0J1N9</accession>
<dbReference type="PROSITE" id="PS51717">
    <property type="entry name" value="G_VLIG"/>
    <property type="match status" value="1"/>
</dbReference>
<dbReference type="GO" id="GO:0005737">
    <property type="term" value="C:cytoplasm"/>
    <property type="evidence" value="ECO:0007669"/>
    <property type="project" value="UniProtKB-SubCell"/>
</dbReference>
<evidence type="ECO:0000259" key="8">
    <source>
        <dbReference type="PROSITE" id="PS51717"/>
    </source>
</evidence>
<dbReference type="Pfam" id="PF25683">
    <property type="entry name" value="URGCP_GTPase"/>
    <property type="match status" value="1"/>
</dbReference>
<keyword evidence="6" id="KW-0342">GTP-binding</keyword>
<feature type="domain" description="VLIG-type G" evidence="8">
    <location>
        <begin position="1109"/>
        <end position="1350"/>
    </location>
</feature>
<dbReference type="InterPro" id="IPR030383">
    <property type="entry name" value="G_VLIG_dom"/>
</dbReference>
<dbReference type="STRING" id="333673.A0A3M0J1N9"/>
<dbReference type="Pfam" id="PF25496">
    <property type="entry name" value="URGCP"/>
    <property type="match status" value="1"/>
</dbReference>
<dbReference type="OrthoDB" id="1597724at2759"/>
<comment type="subcellular location">
    <subcellularLocation>
        <location evidence="2">Cytoplasm</location>
    </subcellularLocation>
    <subcellularLocation>
        <location evidence="1">Nucleus</location>
    </subcellularLocation>
</comment>
<name>A0A3M0J1N9_HIRRU</name>
<sequence length="1579" mass="179657">MKQQTSEALNSFVRMNYGGFLANAAGPLDVSKSSSKASVLGKAGDSSQTAIHLSVVNTGGPPDTASLPQWKTGLVSDNTTWCVIDRGFELVPVWDVILYNHSRDFKSVGQMSRALRDAYKELTKQSIGTIFGKEIDIAVQEARDFMGTVKTWEVTVDEKKLLRLMELKDDLNARTRNPSVWINVCLSDKALQDFLVNTVRSCQESPPENTSSIKVMLRSLLDPHIYAVKDFPEASFIMQWIFQTGHQLPSSPKVSELGDLIKTLQQMKEHIHAVTYAPASSASAVHEAKIEATLTSSLAIYSFLQSLQERAQKDMELLVLLIASSTGYQVESSTFQHLLGHPEIQYMAKEMAAAHEEYVNLKEQDADRAEASLLLLGLTVTPESQELSPEQKRERLVFMEDHMKGLWSPRIKNLLQKHSGGTDWERLERDLRSLISGCLDEKLDEQRMQNILRDLEDTFQTPQHPIQSHSKLDSSQSKSDEATANQEFLQLLKRLGLQSHYPRNMGMGDFYTICKISLQDSQPSKDTELPCYFLQKLLIGDYQVRYLTCWDQNNPGLESMSESTEQEDEPSESFENFLDLEEAAPEGANRDGHVHPMDLQMAIFHCADDFLRQTLATKLAFCQLALPLLVPNPCTSRIEFLLYALSQIQRSWKEGEKSGKEAGAKSYNNKLIFQAQTPFVSFIRIGSSASSSKSQLLNALLSKRKHDTFFHRQCRGSTRERLLMEGVVEIAWYCPRGSPDDTFERCVAFCNLHGDARDHGAQLQFLQEISAVNVALVSDSGHMDIRGKKLLQDLLQSPRPLICLLAEKENVATVRRSKKLKIGIKNRNEAELVIQLTKIIRNLLEGSSSHFSLNASVDKARQHGFIVDADQPACVTAKAKAKELVDLLKKEKLSEIKSQLLPLQGKLWYQWCKKDKELTRLQEKGNKSIEHHRSQIEYEKNAIRRKQIEQAFPLNPLMKSFLGFLQAQPADTKKYFLQWMKVFMDELFCGRLEELRRDYHKLWSEIRTGKKNQENNSVNAQLRNQLHSISDELSDSSIGLQHLLREAGQIYEALELMETKNYNFDKLPEIAAELMVLGYPMELMDGDASYLPLQWVGAIFDSLIERLGDKRVFVLSVLGIQSTGKSTLLNAMFGLQFNVSAGRCTRGAFMQLIPVGEELQQDLGFDFVLVVDTEGLRAIEMANKQSLNHDNELATFVIGVGNLTVINIFGENPSEMQDVLQIAVQAFLRMKKVNLSPSCIFVHQNVGEATAQEQNTEGQRRLQEKLDEMTVVAAQQEFCDISSFSDVIGFDVNTHIHYFAHLWEGNPPMAPPNPSYSQNVQQLKSKILQAAQKQSQRSILRLSSLKDRIGDLWNALLNENFVFSFKNSLEIAVYRRLESAFSQWTWKLRSHILDVQMRLDNRIRNGDLQNVTREELEGLVQETSDAIEKKVGKYFREDKDSEILVQWKSSIELKLNDLKEALLHETKKKCENLIELQKEQRKLDARKLEYEDELLRRSRELAVTLKGKSLSERELKDNFTLVWNKWIAEVSRAARPPERVDIDAEIDDVLLGHFKEPGFHERISHFPKAEDFLLTRRNT</sequence>
<evidence type="ECO:0000256" key="6">
    <source>
        <dbReference type="ARBA" id="ARBA00023134"/>
    </source>
</evidence>
<dbReference type="EMBL" id="QRBI01000196">
    <property type="protein sequence ID" value="RMB94652.1"/>
    <property type="molecule type" value="Genomic_DNA"/>
</dbReference>
<evidence type="ECO:0000256" key="5">
    <source>
        <dbReference type="ARBA" id="ARBA00022741"/>
    </source>
</evidence>
<dbReference type="SUPFAM" id="SSF52540">
    <property type="entry name" value="P-loop containing nucleoside triphosphate hydrolases"/>
    <property type="match status" value="1"/>
</dbReference>
<evidence type="ECO:0000256" key="3">
    <source>
        <dbReference type="ARBA" id="ARBA00006828"/>
    </source>
</evidence>
<gene>
    <name evidence="9" type="ORF">DUI87_28887</name>
</gene>
<dbReference type="Pfam" id="PF25974">
    <property type="entry name" value="URGCP_9th"/>
    <property type="match status" value="1"/>
</dbReference>
<dbReference type="Proteomes" id="UP000269221">
    <property type="component" value="Unassembled WGS sequence"/>
</dbReference>
<protein>
    <recommendedName>
        <fullName evidence="8">VLIG-type G domain-containing protein</fullName>
    </recommendedName>
</protein>